<dbReference type="Proteomes" id="UP000198324">
    <property type="component" value="Unassembled WGS sequence"/>
</dbReference>
<keyword evidence="1" id="KW-0813">Transport</keyword>
<dbReference type="Pfam" id="PF00005">
    <property type="entry name" value="ABC_tran"/>
    <property type="match status" value="1"/>
</dbReference>
<keyword evidence="4" id="KW-1278">Translocase</keyword>
<dbReference type="OrthoDB" id="9809450at2"/>
<dbReference type="Gene3D" id="3.40.50.300">
    <property type="entry name" value="P-loop containing nucleotide triphosphate hydrolases"/>
    <property type="match status" value="1"/>
</dbReference>
<proteinExistence type="predicted"/>
<evidence type="ECO:0000256" key="1">
    <source>
        <dbReference type="ARBA" id="ARBA00022448"/>
    </source>
</evidence>
<evidence type="ECO:0000313" key="8">
    <source>
        <dbReference type="Proteomes" id="UP000198324"/>
    </source>
</evidence>
<evidence type="ECO:0000256" key="2">
    <source>
        <dbReference type="ARBA" id="ARBA00022741"/>
    </source>
</evidence>
<dbReference type="FunFam" id="3.40.50.300:FF:000134">
    <property type="entry name" value="Iron-enterobactin ABC transporter ATP-binding protein"/>
    <property type="match status" value="1"/>
</dbReference>
<dbReference type="CDD" id="cd03214">
    <property type="entry name" value="ABC_Iron-Siderophores_B12_Hemin"/>
    <property type="match status" value="1"/>
</dbReference>
<keyword evidence="2" id="KW-0547">Nucleotide-binding</keyword>
<keyword evidence="8" id="KW-1185">Reference proteome</keyword>
<dbReference type="RefSeq" id="WP_089274759.1">
    <property type="nucleotide sequence ID" value="NZ_FZOC01000005.1"/>
</dbReference>
<dbReference type="PROSITE" id="PS50893">
    <property type="entry name" value="ABC_TRANSPORTER_2"/>
    <property type="match status" value="1"/>
</dbReference>
<name>A0A239BIC4_9BACT</name>
<sequence>MIRASGLRSGYGGRAVLHGVDLRLAAGEFAALLGPNGSGKTTLLLTLAGVLTPLDGRVELDGRDLARISARERARLASCVPQSVQVPQGFTVRELVRMGRYAHAGFFGGCGPEDEAAVDAALSEARCQELAPREACGLSGGERQRVLLARALCQGRRLLLLDEPTSALDLARRVEAFDLLAAQHRAGGTVLAAAHDLNLAALYCPRLIFLKGGRVALDGPTAEVFTEANLKDIYETDIRVAPHPVTGAPQAHMVPGAGPGRP</sequence>
<evidence type="ECO:0000313" key="7">
    <source>
        <dbReference type="EMBL" id="SNS06793.1"/>
    </source>
</evidence>
<comment type="function">
    <text evidence="5">Part of the ABC transporter complex HmuTUV involved in hemin import. Responsible for energy coupling to the transport system.</text>
</comment>
<feature type="domain" description="ABC transporter" evidence="6">
    <location>
        <begin position="2"/>
        <end position="237"/>
    </location>
</feature>
<dbReference type="InterPro" id="IPR017871">
    <property type="entry name" value="ABC_transporter-like_CS"/>
</dbReference>
<accession>A0A239BIC4</accession>
<dbReference type="PROSITE" id="PS00211">
    <property type="entry name" value="ABC_TRANSPORTER_1"/>
    <property type="match status" value="1"/>
</dbReference>
<protein>
    <submittedName>
        <fullName evidence="7">Iron complex transport system ATP-binding protein</fullName>
    </submittedName>
</protein>
<dbReference type="InterPro" id="IPR003439">
    <property type="entry name" value="ABC_transporter-like_ATP-bd"/>
</dbReference>
<evidence type="ECO:0000259" key="6">
    <source>
        <dbReference type="PROSITE" id="PS50893"/>
    </source>
</evidence>
<dbReference type="InterPro" id="IPR027417">
    <property type="entry name" value="P-loop_NTPase"/>
</dbReference>
<dbReference type="InterPro" id="IPR003593">
    <property type="entry name" value="AAA+_ATPase"/>
</dbReference>
<organism evidence="7 8">
    <name type="scientific">Humidesulfovibrio mexicanus</name>
    <dbReference type="NCBI Taxonomy" id="147047"/>
    <lineage>
        <taxon>Bacteria</taxon>
        <taxon>Pseudomonadati</taxon>
        <taxon>Thermodesulfobacteriota</taxon>
        <taxon>Desulfovibrionia</taxon>
        <taxon>Desulfovibrionales</taxon>
        <taxon>Desulfovibrionaceae</taxon>
        <taxon>Humidesulfovibrio</taxon>
    </lineage>
</organism>
<dbReference type="SUPFAM" id="SSF52540">
    <property type="entry name" value="P-loop containing nucleoside triphosphate hydrolases"/>
    <property type="match status" value="1"/>
</dbReference>
<reference evidence="7 8" key="1">
    <citation type="submission" date="2017-06" db="EMBL/GenBank/DDBJ databases">
        <authorList>
            <person name="Kim H.J."/>
            <person name="Triplett B.A."/>
        </authorList>
    </citation>
    <scope>NUCLEOTIDE SEQUENCE [LARGE SCALE GENOMIC DNA]</scope>
    <source>
        <strain evidence="7 8">DSM 13116</strain>
    </source>
</reference>
<dbReference type="PANTHER" id="PTHR42794:SF1">
    <property type="entry name" value="HEMIN IMPORT ATP-BINDING PROTEIN HMUV"/>
    <property type="match status" value="1"/>
</dbReference>
<evidence type="ECO:0000256" key="5">
    <source>
        <dbReference type="ARBA" id="ARBA00037066"/>
    </source>
</evidence>
<dbReference type="EMBL" id="FZOC01000005">
    <property type="protein sequence ID" value="SNS06793.1"/>
    <property type="molecule type" value="Genomic_DNA"/>
</dbReference>
<evidence type="ECO:0000256" key="4">
    <source>
        <dbReference type="ARBA" id="ARBA00022967"/>
    </source>
</evidence>
<keyword evidence="3 7" id="KW-0067">ATP-binding</keyword>
<gene>
    <name evidence="7" type="ORF">SAMN04488503_2548</name>
</gene>
<dbReference type="PANTHER" id="PTHR42794">
    <property type="entry name" value="HEMIN IMPORT ATP-BINDING PROTEIN HMUV"/>
    <property type="match status" value="1"/>
</dbReference>
<evidence type="ECO:0000256" key="3">
    <source>
        <dbReference type="ARBA" id="ARBA00022840"/>
    </source>
</evidence>
<dbReference type="GO" id="GO:0016887">
    <property type="term" value="F:ATP hydrolysis activity"/>
    <property type="evidence" value="ECO:0007669"/>
    <property type="project" value="InterPro"/>
</dbReference>
<dbReference type="GO" id="GO:0005524">
    <property type="term" value="F:ATP binding"/>
    <property type="evidence" value="ECO:0007669"/>
    <property type="project" value="UniProtKB-KW"/>
</dbReference>
<dbReference type="AlphaFoldDB" id="A0A239BIC4"/>
<dbReference type="SMART" id="SM00382">
    <property type="entry name" value="AAA"/>
    <property type="match status" value="1"/>
</dbReference>